<dbReference type="FunFam" id="3.90.640.10:FF:000016">
    <property type="entry name" value="ARP5 actin-related protein 5 homolog"/>
    <property type="match status" value="1"/>
</dbReference>
<protein>
    <recommendedName>
        <fullName evidence="4">Actin-related protein 5</fullName>
    </recommendedName>
</protein>
<keyword evidence="5" id="KW-0227">DNA damage</keyword>
<comment type="similarity">
    <text evidence="3">Belongs to the actin family. ARP5 subfamily.</text>
</comment>
<dbReference type="SMART" id="SM00268">
    <property type="entry name" value="ACTIN"/>
    <property type="match status" value="1"/>
</dbReference>
<comment type="subcellular location">
    <subcellularLocation>
        <location evidence="2">Nucleus</location>
    </subcellularLocation>
</comment>
<dbReference type="AlphaFoldDB" id="A0A336LQF9"/>
<evidence type="ECO:0000256" key="2">
    <source>
        <dbReference type="ARBA" id="ARBA00004123"/>
    </source>
</evidence>
<name>A0A336LQF9_CULSO</name>
<comment type="subunit">
    <text evidence="12">Component of the chromatin remodeling Ino80 complex.</text>
</comment>
<dbReference type="GO" id="GO:0005634">
    <property type="term" value="C:nucleus"/>
    <property type="evidence" value="ECO:0007669"/>
    <property type="project" value="UniProtKB-SubCell"/>
</dbReference>
<evidence type="ECO:0000256" key="3">
    <source>
        <dbReference type="ARBA" id="ARBA00006021"/>
    </source>
</evidence>
<keyword evidence="6" id="KW-0805">Transcription regulation</keyword>
<dbReference type="Pfam" id="PF00022">
    <property type="entry name" value="Actin"/>
    <property type="match status" value="2"/>
</dbReference>
<evidence type="ECO:0000256" key="11">
    <source>
        <dbReference type="ARBA" id="ARBA00023242"/>
    </source>
</evidence>
<proteinExistence type="inferred from homology"/>
<dbReference type="EMBL" id="UFQT01000056">
    <property type="protein sequence ID" value="SSX19111.1"/>
    <property type="molecule type" value="Genomic_DNA"/>
</dbReference>
<dbReference type="InterPro" id="IPR004000">
    <property type="entry name" value="Actin"/>
</dbReference>
<evidence type="ECO:0000256" key="5">
    <source>
        <dbReference type="ARBA" id="ARBA00022763"/>
    </source>
</evidence>
<evidence type="ECO:0000256" key="8">
    <source>
        <dbReference type="ARBA" id="ARBA00023163"/>
    </source>
</evidence>
<dbReference type="OMA" id="YPFTEHV"/>
<evidence type="ECO:0000256" key="1">
    <source>
        <dbReference type="ARBA" id="ARBA00003373"/>
    </source>
</evidence>
<accession>A0A336LQF9</accession>
<dbReference type="FunFam" id="3.30.420.40:FF:000237">
    <property type="entry name" value="Actin-related protein 5"/>
    <property type="match status" value="1"/>
</dbReference>
<evidence type="ECO:0000256" key="9">
    <source>
        <dbReference type="ARBA" id="ARBA00023172"/>
    </source>
</evidence>
<keyword evidence="7" id="KW-0175">Coiled coil</keyword>
<keyword evidence="9" id="KW-0233">DNA recombination</keyword>
<reference evidence="13" key="1">
    <citation type="submission" date="2018-07" db="EMBL/GenBank/DDBJ databases">
        <authorList>
            <person name="Quirk P.G."/>
            <person name="Krulwich T.A."/>
        </authorList>
    </citation>
    <scope>NUCLEOTIDE SEQUENCE</scope>
</reference>
<sequence>MIHFKGEKIIPDIIHEYTPKVRNGTIPIVIDNGSYQCRVGWACNKEPSLIFRNLIAKPRKERNKKDESGTANQPPIQIGNEIVNIEALRFQLKTQFDRNVVTHYQIQEQIFDYTFKHLGIDTTGVAHPVVITECFGNPNSCRALMSELLFECYNIPGVAYGVDGLFSYKYSNAAKNGLIINIGHYTTHVIPVINHKVIGQNARRINVGGYHMINYLHRLLQLKYPVHANSITISRVEELLHEHCSIAYDYMDELKKWAQMDFYDNHVKIVQLPYTLTVAAPGLTAEQKIEKKRELARRLVEINARKREEKLLEDEELLQKLIVIRDMYYNEDEGDFEEALKKVEITSYEDLEKQITLVSARIEKVKQKIAIAESGTQTPEEKPIQVPQPPPNLSLEAWLSDIKRKRTALMEKKAAKRQRKSDLAKRRTAAAQERMRIISQLAKKEKGTDDFGSRDEDWDIYKTISREGGDSDSEVENEKLMEYEEVLRHHEPEMFESQITAENAAELHQLHVGVEAIRAPELLFQPSMIGCQEAGLAEIIDFVLKMFKPEEQLLLANNVFLTGGSSKFPGLQERLDRELLEMRPFQTSHKITVAKTPSLDAWNGARDFANNSKELKKSLFTRAEYEEKGGEYFKEFFASNQYFPTPIAIPE</sequence>
<dbReference type="GO" id="GO:0006310">
    <property type="term" value="P:DNA recombination"/>
    <property type="evidence" value="ECO:0007669"/>
    <property type="project" value="UniProtKB-KW"/>
</dbReference>
<dbReference type="GO" id="GO:0006281">
    <property type="term" value="P:DNA repair"/>
    <property type="evidence" value="ECO:0007669"/>
    <property type="project" value="UniProtKB-KW"/>
</dbReference>
<dbReference type="SUPFAM" id="SSF53067">
    <property type="entry name" value="Actin-like ATPase domain"/>
    <property type="match status" value="2"/>
</dbReference>
<dbReference type="Gene3D" id="3.30.420.40">
    <property type="match status" value="2"/>
</dbReference>
<evidence type="ECO:0000256" key="4">
    <source>
        <dbReference type="ARBA" id="ARBA00021612"/>
    </source>
</evidence>
<evidence type="ECO:0000256" key="6">
    <source>
        <dbReference type="ARBA" id="ARBA00023015"/>
    </source>
</evidence>
<evidence type="ECO:0000256" key="12">
    <source>
        <dbReference type="ARBA" id="ARBA00061816"/>
    </source>
</evidence>
<keyword evidence="8" id="KW-0804">Transcription</keyword>
<dbReference type="InterPro" id="IPR043129">
    <property type="entry name" value="ATPase_NBD"/>
</dbReference>
<dbReference type="PANTHER" id="PTHR11937">
    <property type="entry name" value="ACTIN"/>
    <property type="match status" value="1"/>
</dbReference>
<evidence type="ECO:0000313" key="13">
    <source>
        <dbReference type="EMBL" id="SSX19111.1"/>
    </source>
</evidence>
<dbReference type="CDD" id="cd10211">
    <property type="entry name" value="ASKHA_NBD_Arp5"/>
    <property type="match status" value="1"/>
</dbReference>
<keyword evidence="10" id="KW-0234">DNA repair</keyword>
<keyword evidence="11" id="KW-0539">Nucleus</keyword>
<dbReference type="GO" id="GO:0060255">
    <property type="term" value="P:regulation of macromolecule metabolic process"/>
    <property type="evidence" value="ECO:0007669"/>
    <property type="project" value="UniProtKB-ARBA"/>
</dbReference>
<dbReference type="GO" id="GO:0019219">
    <property type="term" value="P:regulation of nucleobase-containing compound metabolic process"/>
    <property type="evidence" value="ECO:0007669"/>
    <property type="project" value="UniProtKB-ARBA"/>
</dbReference>
<comment type="function">
    <text evidence="1">Proposed core component of the chromatin remodeling INO80 complex which is involved in transcriptional regulation, DNA replication and probably DNA repair.</text>
</comment>
<gene>
    <name evidence="13" type="primary">CSON012275</name>
</gene>
<evidence type="ECO:0000256" key="10">
    <source>
        <dbReference type="ARBA" id="ARBA00023204"/>
    </source>
</evidence>
<dbReference type="FunFam" id="3.30.420.40:FF:000058">
    <property type="entry name" value="Putative actin-related protein 5"/>
    <property type="match status" value="1"/>
</dbReference>
<dbReference type="FunFam" id="3.30.420.40:FF:000048">
    <property type="entry name" value="ARP5 actin-related protein 5 homolog"/>
    <property type="match status" value="1"/>
</dbReference>
<dbReference type="VEuPathDB" id="VectorBase:CSON012275"/>
<organism evidence="13">
    <name type="scientific">Culicoides sonorensis</name>
    <name type="common">Biting midge</name>
    <dbReference type="NCBI Taxonomy" id="179676"/>
    <lineage>
        <taxon>Eukaryota</taxon>
        <taxon>Metazoa</taxon>
        <taxon>Ecdysozoa</taxon>
        <taxon>Arthropoda</taxon>
        <taxon>Hexapoda</taxon>
        <taxon>Insecta</taxon>
        <taxon>Pterygota</taxon>
        <taxon>Neoptera</taxon>
        <taxon>Endopterygota</taxon>
        <taxon>Diptera</taxon>
        <taxon>Nematocera</taxon>
        <taxon>Chironomoidea</taxon>
        <taxon>Ceratopogonidae</taxon>
        <taxon>Ceratopogoninae</taxon>
        <taxon>Culicoides</taxon>
        <taxon>Monoculicoides</taxon>
    </lineage>
</organism>
<evidence type="ECO:0000256" key="7">
    <source>
        <dbReference type="ARBA" id="ARBA00023054"/>
    </source>
</evidence>